<comment type="caution">
    <text evidence="2">The sequence shown here is derived from an EMBL/GenBank/DDBJ whole genome shotgun (WGS) entry which is preliminary data.</text>
</comment>
<reference evidence="2" key="1">
    <citation type="submission" date="2021-02" db="EMBL/GenBank/DDBJ databases">
        <authorList>
            <person name="Palmer J.M."/>
        </authorList>
    </citation>
    <scope>NUCLEOTIDE SEQUENCE</scope>
    <source>
        <strain evidence="2">SCRP23</strain>
    </source>
</reference>
<protein>
    <submittedName>
        <fullName evidence="2">Uncharacterized protein</fullName>
    </submittedName>
</protein>
<gene>
    <name evidence="2" type="ORF">PHYBOEH_008764</name>
</gene>
<dbReference type="OrthoDB" id="91119at2759"/>
<dbReference type="AlphaFoldDB" id="A0A8T1W1W3"/>
<accession>A0A8T1W1W3</accession>
<evidence type="ECO:0000313" key="2">
    <source>
        <dbReference type="EMBL" id="KAG7386180.1"/>
    </source>
</evidence>
<sequence length="353" mass="37385">MALEVNGSATFSFPASVDKEADVGIDLLMGVCSDTTEPAVNAAFADLDWKRDACYNVDTFAGAFSSTGFASLRQLIDESVSCSNSSANSVPIDVGSRPPEIYWNDDAAVEGGFEHGPCELWLDEVMVFKANNCAVAFPTIPATCAIDYSSCGGFCVLRFFALALTGVEWRAFKHVVDIQNPRSTTSGGSADASVSCNGSNGFESEDSATLTDQSSQADPSPPEKWAYSITTHISGEGDSVELDSDIGGGGDNAITSFNSRVKSSRYPSSSMQRRVDIKTTVHAAMNGLEFLNVVSVHLRGSAATLKVKLASTFSNPGIPEATGILPNMNENKLEQVTTPAPTHPNSEQQASWC</sequence>
<dbReference type="Proteomes" id="UP000693981">
    <property type="component" value="Unassembled WGS sequence"/>
</dbReference>
<feature type="region of interest" description="Disordered" evidence="1">
    <location>
        <begin position="180"/>
        <end position="223"/>
    </location>
</feature>
<organism evidence="2 3">
    <name type="scientific">Phytophthora boehmeriae</name>
    <dbReference type="NCBI Taxonomy" id="109152"/>
    <lineage>
        <taxon>Eukaryota</taxon>
        <taxon>Sar</taxon>
        <taxon>Stramenopiles</taxon>
        <taxon>Oomycota</taxon>
        <taxon>Peronosporomycetes</taxon>
        <taxon>Peronosporales</taxon>
        <taxon>Peronosporaceae</taxon>
        <taxon>Phytophthora</taxon>
    </lineage>
</organism>
<evidence type="ECO:0000313" key="3">
    <source>
        <dbReference type="Proteomes" id="UP000693981"/>
    </source>
</evidence>
<feature type="compositionally biased region" description="Polar residues" evidence="1">
    <location>
        <begin position="180"/>
        <end position="218"/>
    </location>
</feature>
<proteinExistence type="predicted"/>
<evidence type="ECO:0000256" key="1">
    <source>
        <dbReference type="SAM" id="MobiDB-lite"/>
    </source>
</evidence>
<name>A0A8T1W1W3_9STRA</name>
<dbReference type="EMBL" id="JAGDFL010000522">
    <property type="protein sequence ID" value="KAG7386180.1"/>
    <property type="molecule type" value="Genomic_DNA"/>
</dbReference>
<keyword evidence="3" id="KW-1185">Reference proteome</keyword>